<proteinExistence type="predicted"/>
<dbReference type="PANTHER" id="PTHR46207:SF1">
    <property type="entry name" value="PROTEIN RCC2"/>
    <property type="match status" value="1"/>
</dbReference>
<evidence type="ECO:0000313" key="1">
    <source>
        <dbReference type="EnsemblPlants" id="Bo8g069850.1"/>
    </source>
</evidence>
<dbReference type="eggNOG" id="KOG1427">
    <property type="taxonomic scope" value="Eukaryota"/>
</dbReference>
<name>A0A0D3DQH2_BRAOL</name>
<dbReference type="OMA" id="FFYRVEC"/>
<dbReference type="Gene3D" id="2.130.10.30">
    <property type="entry name" value="Regulator of chromosome condensation 1/beta-lactamase-inhibitor protein II"/>
    <property type="match status" value="1"/>
</dbReference>
<dbReference type="Gramene" id="Bo8g069850.1">
    <property type="protein sequence ID" value="Bo8g069850.1"/>
    <property type="gene ID" value="Bo8g069850"/>
</dbReference>
<dbReference type="HOGENOM" id="CLU_2076401_0_0_1"/>
<reference evidence="1 2" key="1">
    <citation type="journal article" date="2014" name="Genome Biol.">
        <title>Transcriptome and methylome profiling reveals relics of genome dominance in the mesopolyploid Brassica oleracea.</title>
        <authorList>
            <person name="Parkin I.A."/>
            <person name="Koh C."/>
            <person name="Tang H."/>
            <person name="Robinson S.J."/>
            <person name="Kagale S."/>
            <person name="Clarke W.E."/>
            <person name="Town C.D."/>
            <person name="Nixon J."/>
            <person name="Krishnakumar V."/>
            <person name="Bidwell S.L."/>
            <person name="Denoeud F."/>
            <person name="Belcram H."/>
            <person name="Links M.G."/>
            <person name="Just J."/>
            <person name="Clarke C."/>
            <person name="Bender T."/>
            <person name="Huebert T."/>
            <person name="Mason A.S."/>
            <person name="Pires J.C."/>
            <person name="Barker G."/>
            <person name="Moore J."/>
            <person name="Walley P.G."/>
            <person name="Manoli S."/>
            <person name="Batley J."/>
            <person name="Edwards D."/>
            <person name="Nelson M.N."/>
            <person name="Wang X."/>
            <person name="Paterson A.H."/>
            <person name="King G."/>
            <person name="Bancroft I."/>
            <person name="Chalhoub B."/>
            <person name="Sharpe A.G."/>
        </authorList>
    </citation>
    <scope>NUCLEOTIDE SEQUENCE</scope>
    <source>
        <strain evidence="1 2">cv. TO1000</strain>
    </source>
</reference>
<dbReference type="PANTHER" id="PTHR46207">
    <property type="entry name" value="PROTEIN RCC2"/>
    <property type="match status" value="1"/>
</dbReference>
<protein>
    <submittedName>
        <fullName evidence="1">Uncharacterized protein</fullName>
    </submittedName>
</protein>
<dbReference type="AlphaFoldDB" id="A0A0D3DQH2"/>
<sequence>MANQLDQWWLSLGLEDFFYRVECPNAIVSAGFANSACTAGFSAGGELYMWGKIKNNGGDWMYPKRMMDLSMHHFDGADSSCISWGHAQCGELGYGPTVKNPSAAPIKVYILEGMHVLG</sequence>
<dbReference type="GO" id="GO:0031267">
    <property type="term" value="F:small GTPase binding"/>
    <property type="evidence" value="ECO:0007669"/>
    <property type="project" value="TreeGrafter"/>
</dbReference>
<dbReference type="STRING" id="109376.A0A0D3DQH2"/>
<dbReference type="Proteomes" id="UP000032141">
    <property type="component" value="Chromosome C8"/>
</dbReference>
<accession>A0A0D3DQH2</accession>
<dbReference type="GO" id="GO:0016020">
    <property type="term" value="C:membrane"/>
    <property type="evidence" value="ECO:0007669"/>
    <property type="project" value="TreeGrafter"/>
</dbReference>
<reference evidence="1" key="2">
    <citation type="submission" date="2015-03" db="UniProtKB">
        <authorList>
            <consortium name="EnsemblPlants"/>
        </authorList>
    </citation>
    <scope>IDENTIFICATION</scope>
</reference>
<dbReference type="InterPro" id="IPR009091">
    <property type="entry name" value="RCC1/BLIP-II"/>
</dbReference>
<evidence type="ECO:0000313" key="2">
    <source>
        <dbReference type="Proteomes" id="UP000032141"/>
    </source>
</evidence>
<dbReference type="InterPro" id="IPR028641">
    <property type="entry name" value="RCC2"/>
</dbReference>
<dbReference type="SUPFAM" id="SSF50985">
    <property type="entry name" value="RCC1/BLIP-II"/>
    <property type="match status" value="1"/>
</dbReference>
<keyword evidence="2" id="KW-1185">Reference proteome</keyword>
<dbReference type="EnsemblPlants" id="Bo8g069850.1">
    <property type="protein sequence ID" value="Bo8g069850.1"/>
    <property type="gene ID" value="Bo8g069850"/>
</dbReference>
<organism evidence="1 2">
    <name type="scientific">Brassica oleracea var. oleracea</name>
    <dbReference type="NCBI Taxonomy" id="109376"/>
    <lineage>
        <taxon>Eukaryota</taxon>
        <taxon>Viridiplantae</taxon>
        <taxon>Streptophyta</taxon>
        <taxon>Embryophyta</taxon>
        <taxon>Tracheophyta</taxon>
        <taxon>Spermatophyta</taxon>
        <taxon>Magnoliopsida</taxon>
        <taxon>eudicotyledons</taxon>
        <taxon>Gunneridae</taxon>
        <taxon>Pentapetalae</taxon>
        <taxon>rosids</taxon>
        <taxon>malvids</taxon>
        <taxon>Brassicales</taxon>
        <taxon>Brassicaceae</taxon>
        <taxon>Brassiceae</taxon>
        <taxon>Brassica</taxon>
    </lineage>
</organism>